<organism evidence="11 12">
    <name type="scientific">Methanobrevibacter olleyae</name>
    <dbReference type="NCBI Taxonomy" id="294671"/>
    <lineage>
        <taxon>Archaea</taxon>
        <taxon>Methanobacteriati</taxon>
        <taxon>Methanobacteriota</taxon>
        <taxon>Methanomada group</taxon>
        <taxon>Methanobacteria</taxon>
        <taxon>Methanobacteriales</taxon>
        <taxon>Methanobacteriaceae</taxon>
        <taxon>Methanobrevibacter</taxon>
    </lineage>
</organism>
<dbReference type="InterPro" id="IPR003439">
    <property type="entry name" value="ABC_transporter-like_ATP-bd"/>
</dbReference>
<keyword evidence="2" id="KW-0813">Transport</keyword>
<dbReference type="AlphaFoldDB" id="A0A126QXR9"/>
<evidence type="ECO:0000256" key="4">
    <source>
        <dbReference type="ARBA" id="ARBA00022840"/>
    </source>
</evidence>
<dbReference type="InterPro" id="IPR003593">
    <property type="entry name" value="AAA+_ATPase"/>
</dbReference>
<sequence>MYLEVENLSVDLGQFHLRDINFSVAEGEYLVLIGPTGSGKSVLLETIIGFYKESSGTIKLNDEIINNLLPEERNIGIVYQDHVLFPNMNVYDNIAFGLKNKKNIDKEEIDAKIKEIAEVMKISHILHRDIQTLSGGESQRTALARALIVEPKIILMDEPFSALDVSTQATLTKLIKQLGRQYKTTFLHVTHNFNDIWNLADRVGVMKDGKLHQIDRVSEVFTKPNSDFVAEFVGIHNIFPGTIEELTKTYVKVKVNDKLSIFSSDEEFCKNYKNIIIGEKVTVAIRPENIIFSKGRFESSAKNQIRGIVTEIDKKGPVVEISTDVNGTLFKGMLTKSSFENLDIEIGKETYLIFKSLNVRVLDSYTIHKEN</sequence>
<dbReference type="STRING" id="294671.YLM1_0044"/>
<dbReference type="GO" id="GO:0005886">
    <property type="term" value="C:plasma membrane"/>
    <property type="evidence" value="ECO:0007669"/>
    <property type="project" value="UniProtKB-SubCell"/>
</dbReference>
<dbReference type="GO" id="GO:0016887">
    <property type="term" value="F:ATP hydrolysis activity"/>
    <property type="evidence" value="ECO:0007669"/>
    <property type="project" value="InterPro"/>
</dbReference>
<comment type="subunit">
    <text evidence="6">The complex is composed of two ATP-binding proteins (WtpC), two transmembrane proteins (WtpB) and a solute-binding protein (WtpA).</text>
</comment>
<dbReference type="Gene3D" id="3.40.50.300">
    <property type="entry name" value="P-loop containing nucleotide triphosphate hydrolases"/>
    <property type="match status" value="1"/>
</dbReference>
<dbReference type="Gene3D" id="2.40.50.100">
    <property type="match status" value="1"/>
</dbReference>
<keyword evidence="3" id="KW-0547">Nucleotide-binding</keyword>
<evidence type="ECO:0000256" key="7">
    <source>
        <dbReference type="ARBA" id="ARBA00039025"/>
    </source>
</evidence>
<dbReference type="InterPro" id="IPR050093">
    <property type="entry name" value="ABC_SmlMolc_Importer"/>
</dbReference>
<dbReference type="Pfam" id="PF00005">
    <property type="entry name" value="ABC_tran"/>
    <property type="match status" value="1"/>
</dbReference>
<name>A0A126QXR9_METOL</name>
<evidence type="ECO:0000256" key="3">
    <source>
        <dbReference type="ARBA" id="ARBA00022741"/>
    </source>
</evidence>
<dbReference type="PANTHER" id="PTHR42781">
    <property type="entry name" value="SPERMIDINE/PUTRESCINE IMPORT ATP-BINDING PROTEIN POTA"/>
    <property type="match status" value="1"/>
</dbReference>
<dbReference type="GeneID" id="28488341"/>
<evidence type="ECO:0000313" key="11">
    <source>
        <dbReference type="EMBL" id="AMK14604.1"/>
    </source>
</evidence>
<protein>
    <recommendedName>
        <fullName evidence="8">Molybdate/tungstate import ATP-binding protein WtpC</fullName>
        <ecNumber evidence="7">7.3.2.6</ecNumber>
    </recommendedName>
</protein>
<reference evidence="12" key="2">
    <citation type="submission" date="2016-02" db="EMBL/GenBank/DDBJ databases">
        <title>The draft genome sequence of the rumen methanogen Methanobrevibacter olleyae YLM1.</title>
        <authorList>
            <consortium name="New Zealand Agricultural Greenhouse Gas Research Centre/Pastoral Greenhouse Gas Research Consortium"/>
            <person name="Kelly W.J."/>
            <person name="Li D."/>
            <person name="Lambie S.C."/>
            <person name="Attwood G.T."/>
            <person name="Altermann E."/>
            <person name="Leahy S.C."/>
        </authorList>
    </citation>
    <scope>NUCLEOTIDE SEQUENCE [LARGE SCALE GENOMIC DNA]</scope>
    <source>
        <strain evidence="12">YLM1</strain>
    </source>
</reference>
<keyword evidence="12" id="KW-1185">Reference proteome</keyword>
<keyword evidence="4 11" id="KW-0067">ATP-binding</keyword>
<evidence type="ECO:0000313" key="12">
    <source>
        <dbReference type="Proteomes" id="UP000066376"/>
    </source>
</evidence>
<reference evidence="11 12" key="1">
    <citation type="journal article" date="2016" name="Genome Announc.">
        <title>Draft Genome Sequence of the Rumen Methanogen Methanobrevibacter olleyae YLM1.</title>
        <authorList>
            <person name="Kelly W.J."/>
            <person name="Li D."/>
            <person name="Lambie S.C."/>
            <person name="Cox F."/>
            <person name="Attwood G.T."/>
            <person name="Altermann E."/>
            <person name="Leahy S.C."/>
        </authorList>
    </citation>
    <scope>NUCLEOTIDE SEQUENCE [LARGE SCALE GENOMIC DNA]</scope>
    <source>
        <strain evidence="11 12">YLM1</strain>
    </source>
</reference>
<evidence type="ECO:0000256" key="8">
    <source>
        <dbReference type="ARBA" id="ARBA00041133"/>
    </source>
</evidence>
<comment type="similarity">
    <text evidence="5">Belongs to the ABC transporter superfamily. Sulfate/tungstate importer (TC 3.A.1.6) family.</text>
</comment>
<dbReference type="EC" id="7.3.2.6" evidence="7"/>
<dbReference type="InterPro" id="IPR005116">
    <property type="entry name" value="Transp-assoc_OB_typ1"/>
</dbReference>
<proteinExistence type="inferred from homology"/>
<dbReference type="EMBL" id="CP014265">
    <property type="protein sequence ID" value="AMK14604.1"/>
    <property type="molecule type" value="Genomic_DNA"/>
</dbReference>
<dbReference type="SUPFAM" id="SSF50331">
    <property type="entry name" value="MOP-like"/>
    <property type="match status" value="1"/>
</dbReference>
<evidence type="ECO:0000256" key="9">
    <source>
        <dbReference type="ARBA" id="ARBA00047936"/>
    </source>
</evidence>
<evidence type="ECO:0000256" key="2">
    <source>
        <dbReference type="ARBA" id="ARBA00022448"/>
    </source>
</evidence>
<comment type="subcellular location">
    <subcellularLocation>
        <location evidence="1">Cell membrane</location>
        <topology evidence="1">Peripheral membrane protein</topology>
    </subcellularLocation>
</comment>
<dbReference type="PROSITE" id="PS50893">
    <property type="entry name" value="ABC_TRANSPORTER_2"/>
    <property type="match status" value="1"/>
</dbReference>
<dbReference type="SUPFAM" id="SSF52540">
    <property type="entry name" value="P-loop containing nucleoside triphosphate hydrolases"/>
    <property type="match status" value="1"/>
</dbReference>
<evidence type="ECO:0000259" key="10">
    <source>
        <dbReference type="PROSITE" id="PS50893"/>
    </source>
</evidence>
<dbReference type="GO" id="GO:0005524">
    <property type="term" value="F:ATP binding"/>
    <property type="evidence" value="ECO:0007669"/>
    <property type="project" value="UniProtKB-KW"/>
</dbReference>
<dbReference type="PANTHER" id="PTHR42781:SF7">
    <property type="entry name" value="MOLYBDENUM ABC TRANSPORTER, ATP-BINDING PROTEIN"/>
    <property type="match status" value="1"/>
</dbReference>
<dbReference type="InterPro" id="IPR027417">
    <property type="entry name" value="P-loop_NTPase"/>
</dbReference>
<dbReference type="InterPro" id="IPR008995">
    <property type="entry name" value="Mo/tungstate-bd_C_term_dom"/>
</dbReference>
<dbReference type="PATRIC" id="fig|294671.3.peg.44"/>
<dbReference type="Proteomes" id="UP000066376">
    <property type="component" value="Chromosome"/>
</dbReference>
<dbReference type="RefSeq" id="WP_067145160.1">
    <property type="nucleotide sequence ID" value="NZ_CP014265.1"/>
</dbReference>
<comment type="catalytic activity">
    <reaction evidence="9">
        <text>tungstate(in) + ATP + H2O = tungstate(out) + ADP + phosphate + H(+)</text>
        <dbReference type="Rhea" id="RHEA:35027"/>
        <dbReference type="ChEBI" id="CHEBI:15377"/>
        <dbReference type="ChEBI" id="CHEBI:15378"/>
        <dbReference type="ChEBI" id="CHEBI:30616"/>
        <dbReference type="ChEBI" id="CHEBI:43474"/>
        <dbReference type="ChEBI" id="CHEBI:46502"/>
        <dbReference type="ChEBI" id="CHEBI:456216"/>
        <dbReference type="EC" id="7.3.2.6"/>
    </reaction>
</comment>
<evidence type="ECO:0000256" key="1">
    <source>
        <dbReference type="ARBA" id="ARBA00004202"/>
    </source>
</evidence>
<feature type="domain" description="ABC transporter" evidence="10">
    <location>
        <begin position="3"/>
        <end position="233"/>
    </location>
</feature>
<dbReference type="GO" id="GO:1901238">
    <property type="term" value="F:ABC-type tungstate transporter activity"/>
    <property type="evidence" value="ECO:0007669"/>
    <property type="project" value="UniProtKB-EC"/>
</dbReference>
<gene>
    <name evidence="11" type="ORF">YLM1_0044</name>
</gene>
<dbReference type="SMART" id="SM00382">
    <property type="entry name" value="AAA"/>
    <property type="match status" value="1"/>
</dbReference>
<evidence type="ECO:0000256" key="6">
    <source>
        <dbReference type="ARBA" id="ARBA00038781"/>
    </source>
</evidence>
<evidence type="ECO:0000256" key="5">
    <source>
        <dbReference type="ARBA" id="ARBA00038307"/>
    </source>
</evidence>
<accession>A0A126QXR9</accession>
<dbReference type="KEGG" id="mol:YLM1_0044"/>
<dbReference type="Pfam" id="PF03459">
    <property type="entry name" value="TOBE"/>
    <property type="match status" value="1"/>
</dbReference>